<reference evidence="3" key="1">
    <citation type="submission" date="2019-11" db="EMBL/GenBank/DDBJ databases">
        <authorList>
            <person name="Feng L."/>
        </authorList>
    </citation>
    <scope>NUCLEOTIDE SEQUENCE</scope>
    <source>
        <strain evidence="3">EMassiliensisLFYP7</strain>
    </source>
</reference>
<dbReference type="RefSeq" id="WP_044173431.1">
    <property type="nucleotide sequence ID" value="NZ_CABKSF010000001.1"/>
</dbReference>
<dbReference type="InterPro" id="IPR036937">
    <property type="entry name" value="Adhesion_dom_fimbrial_sf"/>
</dbReference>
<dbReference type="InterPro" id="IPR000259">
    <property type="entry name" value="Adhesion_dom_fimbrial"/>
</dbReference>
<dbReference type="GO" id="GO:0009289">
    <property type="term" value="C:pilus"/>
    <property type="evidence" value="ECO:0007669"/>
    <property type="project" value="InterPro"/>
</dbReference>
<dbReference type="Pfam" id="PF00419">
    <property type="entry name" value="Fimbrial"/>
    <property type="match status" value="1"/>
</dbReference>
<evidence type="ECO:0000259" key="2">
    <source>
        <dbReference type="Pfam" id="PF00419"/>
    </source>
</evidence>
<feature type="chain" id="PRO_5027052515" evidence="1">
    <location>
        <begin position="24"/>
        <end position="184"/>
    </location>
</feature>
<dbReference type="OrthoDB" id="7030999at2"/>
<dbReference type="PANTHER" id="PTHR33420">
    <property type="entry name" value="FIMBRIAL SUBUNIT ELFA-RELATED"/>
    <property type="match status" value="1"/>
</dbReference>
<proteinExistence type="predicted"/>
<dbReference type="Gene3D" id="2.60.40.1090">
    <property type="entry name" value="Fimbrial-type adhesion domain"/>
    <property type="match status" value="1"/>
</dbReference>
<organism evidence="3">
    <name type="scientific">Phytobacter massiliensis</name>
    <dbReference type="NCBI Taxonomy" id="1485952"/>
    <lineage>
        <taxon>Bacteria</taxon>
        <taxon>Pseudomonadati</taxon>
        <taxon>Pseudomonadota</taxon>
        <taxon>Gammaproteobacteria</taxon>
        <taxon>Enterobacterales</taxon>
        <taxon>Enterobacteriaceae</taxon>
        <taxon>Phytobacter</taxon>
    </lineage>
</organism>
<dbReference type="GO" id="GO:0043709">
    <property type="term" value="P:cell adhesion involved in single-species biofilm formation"/>
    <property type="evidence" value="ECO:0007669"/>
    <property type="project" value="TreeGrafter"/>
</dbReference>
<dbReference type="EMBL" id="CACRTZ010000037">
    <property type="protein sequence ID" value="VYU75920.1"/>
    <property type="molecule type" value="Genomic_DNA"/>
</dbReference>
<keyword evidence="1" id="KW-0732">Signal</keyword>
<dbReference type="SUPFAM" id="SSF49401">
    <property type="entry name" value="Bacterial adhesins"/>
    <property type="match status" value="1"/>
</dbReference>
<evidence type="ECO:0000256" key="1">
    <source>
        <dbReference type="SAM" id="SignalP"/>
    </source>
</evidence>
<name>A0A6N3HID9_9ENTR</name>
<accession>A0A6N3HID9</accession>
<dbReference type="PANTHER" id="PTHR33420:SF10">
    <property type="entry name" value="FIMBRIAE MAJOR SUBUNIT"/>
    <property type="match status" value="1"/>
</dbReference>
<dbReference type="AlphaFoldDB" id="A0A6N3HID9"/>
<sequence>MSKQLKKIAAVVALSILPCAAFAAPTVTFEGEVTDQTCSVNINGQTNSVVMLPTVAVSEFGSSLAPGQKAGITPFTITVSDCTAPASDLNITTQFLGYDVDPSSGVLGNRATTDAATGFGIQLTTSGTGGTAVALNGITPVPGLVLKQGKTSASYDFGAQYYVLSATATAGKITAVAEYTVSYL</sequence>
<protein>
    <submittedName>
        <fullName evidence="3">S-fimbrial protein subunit SfaA</fullName>
    </submittedName>
</protein>
<gene>
    <name evidence="3" type="primary">sfaA_2</name>
    <name evidence="3" type="ORF">EMLFYP7_03957</name>
</gene>
<dbReference type="InterPro" id="IPR050263">
    <property type="entry name" value="Bact_Fimbrial_Adh_Pro"/>
</dbReference>
<dbReference type="InterPro" id="IPR008966">
    <property type="entry name" value="Adhesion_dom_sf"/>
</dbReference>
<feature type="signal peptide" evidence="1">
    <location>
        <begin position="1"/>
        <end position="23"/>
    </location>
</feature>
<feature type="domain" description="Fimbrial-type adhesion" evidence="2">
    <location>
        <begin position="28"/>
        <end position="183"/>
    </location>
</feature>
<evidence type="ECO:0000313" key="3">
    <source>
        <dbReference type="EMBL" id="VYU75920.1"/>
    </source>
</evidence>